<proteinExistence type="predicted"/>
<evidence type="ECO:0008006" key="3">
    <source>
        <dbReference type="Google" id="ProtNLM"/>
    </source>
</evidence>
<keyword evidence="2" id="KW-1185">Reference proteome</keyword>
<gene>
    <name evidence="1" type="ORF">OCA8868_01918</name>
</gene>
<dbReference type="SUPFAM" id="SSF52540">
    <property type="entry name" value="P-loop containing nucleoside triphosphate hydrolases"/>
    <property type="match status" value="1"/>
</dbReference>
<evidence type="ECO:0000313" key="1">
    <source>
        <dbReference type="EMBL" id="SMX39286.1"/>
    </source>
</evidence>
<dbReference type="Proteomes" id="UP000203464">
    <property type="component" value="Unassembled WGS sequence"/>
</dbReference>
<name>A0A238KBB2_9RHOB</name>
<evidence type="ECO:0000313" key="2">
    <source>
        <dbReference type="Proteomes" id="UP000203464"/>
    </source>
</evidence>
<dbReference type="Gene3D" id="3.40.50.300">
    <property type="entry name" value="P-loop containing nucleotide triphosphate hydrolases"/>
    <property type="match status" value="1"/>
</dbReference>
<dbReference type="EMBL" id="FXYD01000003">
    <property type="protein sequence ID" value="SMX39286.1"/>
    <property type="molecule type" value="Genomic_DNA"/>
</dbReference>
<organism evidence="1 2">
    <name type="scientific">Octadecabacter ascidiaceicola</name>
    <dbReference type="NCBI Taxonomy" id="1655543"/>
    <lineage>
        <taxon>Bacteria</taxon>
        <taxon>Pseudomonadati</taxon>
        <taxon>Pseudomonadota</taxon>
        <taxon>Alphaproteobacteria</taxon>
        <taxon>Rhodobacterales</taxon>
        <taxon>Roseobacteraceae</taxon>
        <taxon>Octadecabacter</taxon>
    </lineage>
</organism>
<dbReference type="AlphaFoldDB" id="A0A238KBB2"/>
<accession>A0A238KBB2</accession>
<protein>
    <recommendedName>
        <fullName evidence="3">Protein ImuA</fullName>
    </recommendedName>
</protein>
<reference evidence="2" key="1">
    <citation type="submission" date="2017-05" db="EMBL/GenBank/DDBJ databases">
        <authorList>
            <person name="Rodrigo-Torres L."/>
            <person name="Arahal R. D."/>
            <person name="Lucena T."/>
        </authorList>
    </citation>
    <scope>NUCLEOTIDE SEQUENCE [LARGE SCALE GENOMIC DNA]</scope>
    <source>
        <strain evidence="2">CECT 8868</strain>
    </source>
</reference>
<sequence>MCAMDSDLSTYFPLQSKRVHEACGPSAFSFAFALAGQQQASVLWIREAWLSDQINPVGFGQYVDPHRLLLAKGKDQTEVLATAEESLRSGAVGVTVIELTKPIGLTAGRRLQLAAETGKSTGLCILPDGMGSNAAQTRWRCEPIFDAADSTLQRWEIIKNKSGTLTAWTVRWNAETRRIIVVSEAGERPVPQGASR</sequence>
<dbReference type="InterPro" id="IPR027417">
    <property type="entry name" value="P-loop_NTPase"/>
</dbReference>